<dbReference type="FunFam" id="3.40.50.1700:FF:000003">
    <property type="entry name" value="Probable beta-glucosidase"/>
    <property type="match status" value="1"/>
</dbReference>
<dbReference type="GO" id="GO:0005576">
    <property type="term" value="C:extracellular region"/>
    <property type="evidence" value="ECO:0007669"/>
    <property type="project" value="UniProtKB-SubCell"/>
</dbReference>
<dbReference type="OrthoDB" id="434at2759"/>
<organism evidence="16 17">
    <name type="scientific">Rhizodiscina lignyota</name>
    <dbReference type="NCBI Taxonomy" id="1504668"/>
    <lineage>
        <taxon>Eukaryota</taxon>
        <taxon>Fungi</taxon>
        <taxon>Dikarya</taxon>
        <taxon>Ascomycota</taxon>
        <taxon>Pezizomycotina</taxon>
        <taxon>Dothideomycetes</taxon>
        <taxon>Pleosporomycetidae</taxon>
        <taxon>Aulographales</taxon>
        <taxon>Rhizodiscinaceae</taxon>
        <taxon>Rhizodiscina</taxon>
    </lineage>
</organism>
<feature type="signal peptide" evidence="14">
    <location>
        <begin position="1"/>
        <end position="17"/>
    </location>
</feature>
<evidence type="ECO:0000256" key="8">
    <source>
        <dbReference type="ARBA" id="ARBA00022801"/>
    </source>
</evidence>
<dbReference type="SUPFAM" id="SSF51445">
    <property type="entry name" value="(Trans)glycosidases"/>
    <property type="match status" value="1"/>
</dbReference>
<keyword evidence="7 14" id="KW-0732">Signal</keyword>
<evidence type="ECO:0000256" key="2">
    <source>
        <dbReference type="ARBA" id="ARBA00004613"/>
    </source>
</evidence>
<keyword evidence="10" id="KW-0325">Glycoprotein</keyword>
<comment type="subcellular location">
    <subcellularLocation>
        <location evidence="2">Secreted</location>
    </subcellularLocation>
</comment>
<evidence type="ECO:0000256" key="11">
    <source>
        <dbReference type="ARBA" id="ARBA00023277"/>
    </source>
</evidence>
<comment type="pathway">
    <text evidence="3">Glycan metabolism; cellulose degradation.</text>
</comment>
<dbReference type="FunFam" id="2.60.40.10:FF:000757">
    <property type="entry name" value="Beta-glucosidase G"/>
    <property type="match status" value="1"/>
</dbReference>
<dbReference type="EC" id="3.2.1.21" evidence="5"/>
<comment type="catalytic activity">
    <reaction evidence="1">
        <text>Hydrolysis of terminal, non-reducing beta-D-glucosyl residues with release of beta-D-glucose.</text>
        <dbReference type="EC" id="3.2.1.21"/>
    </reaction>
</comment>
<keyword evidence="11" id="KW-0119">Carbohydrate metabolism</keyword>
<dbReference type="Gene3D" id="2.60.40.10">
    <property type="entry name" value="Immunoglobulins"/>
    <property type="match status" value="1"/>
</dbReference>
<evidence type="ECO:0000256" key="4">
    <source>
        <dbReference type="ARBA" id="ARBA00005336"/>
    </source>
</evidence>
<evidence type="ECO:0000256" key="3">
    <source>
        <dbReference type="ARBA" id="ARBA00004987"/>
    </source>
</evidence>
<dbReference type="SMART" id="SM01217">
    <property type="entry name" value="Fn3_like"/>
    <property type="match status" value="1"/>
</dbReference>
<dbReference type="Pfam" id="PF01915">
    <property type="entry name" value="Glyco_hydro_3_C"/>
    <property type="match status" value="1"/>
</dbReference>
<sequence>MQLSLFPILGLIPLSLAAPSAGAGSWSAAYAKASAAVAKLNITEKVGIVTGVGWQKGNCVGNTSPAPSIGYRAPCLMDSPLGVRYAQGVTAFPAGIQAASTWDRTLINERGTAMGQEVRGLGVNVLLGPVCGPLGKNARGGRNWEGFSPDPYLAGIAMQETINGIQGAGGQACAKHYIGNEQELNRGSMSANIGDRTLHELYLWPFADAVKANVASVMCSYNKVNGTYSCENKHTMTEVLKGELGFKGYIMSDWNAQTTTINSANSGLDMSMPGDDYSGIPSHIYWGPKLVASVENGSVPESRLNNMAERILASWYYVGQDKNYPLDTFDAWNNGTGGPDVQDDHKVVARAIARDGIVLLKNDDKVLPLHKPKSLAIVGYDAITNPDGPNACTDRNCDNGTLAMGWGSGTDQFPYLVSPLDAIQAQASKDNTKLVLSTSNDVSAGGNAAKQADMALVFINADSGEGYITVEGNAGDRNDLNPWNNGNELVAAVAAVNKKTIVVIHSVGPLILESILSNKNVVGIVWAGIPGQETGNGLADVLHGSTSPSGKLPYTIAKQPSDYGTDIVPGDDNYPEGLYIDYRHFDKAGITPRYEFGFGLSYTSFSFSRLSVRSSATSGPTHGSTAPGGPSDLYSTVATVTAQVKNTGKVTGAEVAQLYIDLPSSAPDHPPKQLRGFDKLQLRPGQTGTATYELRKKDLSYWDVASQKWVVPKGTFKVYIGASSRNIKLTGSLTVH</sequence>
<reference evidence="16" key="1">
    <citation type="journal article" date="2020" name="Stud. Mycol.">
        <title>101 Dothideomycetes genomes: a test case for predicting lifestyles and emergence of pathogens.</title>
        <authorList>
            <person name="Haridas S."/>
            <person name="Albert R."/>
            <person name="Binder M."/>
            <person name="Bloem J."/>
            <person name="Labutti K."/>
            <person name="Salamov A."/>
            <person name="Andreopoulos B."/>
            <person name="Baker S."/>
            <person name="Barry K."/>
            <person name="Bills G."/>
            <person name="Bluhm B."/>
            <person name="Cannon C."/>
            <person name="Castanera R."/>
            <person name="Culley D."/>
            <person name="Daum C."/>
            <person name="Ezra D."/>
            <person name="Gonzalez J."/>
            <person name="Henrissat B."/>
            <person name="Kuo A."/>
            <person name="Liang C."/>
            <person name="Lipzen A."/>
            <person name="Lutzoni F."/>
            <person name="Magnuson J."/>
            <person name="Mondo S."/>
            <person name="Nolan M."/>
            <person name="Ohm R."/>
            <person name="Pangilinan J."/>
            <person name="Park H.-J."/>
            <person name="Ramirez L."/>
            <person name="Alfaro M."/>
            <person name="Sun H."/>
            <person name="Tritt A."/>
            <person name="Yoshinaga Y."/>
            <person name="Zwiers L.-H."/>
            <person name="Turgeon B."/>
            <person name="Goodwin S."/>
            <person name="Spatafora J."/>
            <person name="Crous P."/>
            <person name="Grigoriev I."/>
        </authorList>
    </citation>
    <scope>NUCLEOTIDE SEQUENCE</scope>
    <source>
        <strain evidence="16">CBS 133067</strain>
    </source>
</reference>
<keyword evidence="12" id="KW-0326">Glycosidase</keyword>
<dbReference type="InterPro" id="IPR001764">
    <property type="entry name" value="Glyco_hydro_3_N"/>
</dbReference>
<proteinExistence type="inferred from homology"/>
<dbReference type="PANTHER" id="PTHR42715">
    <property type="entry name" value="BETA-GLUCOSIDASE"/>
    <property type="match status" value="1"/>
</dbReference>
<dbReference type="InterPro" id="IPR013783">
    <property type="entry name" value="Ig-like_fold"/>
</dbReference>
<keyword evidence="17" id="KW-1185">Reference proteome</keyword>
<evidence type="ECO:0000256" key="13">
    <source>
        <dbReference type="ARBA" id="ARBA00023326"/>
    </source>
</evidence>
<evidence type="ECO:0000256" key="10">
    <source>
        <dbReference type="ARBA" id="ARBA00023180"/>
    </source>
</evidence>
<dbReference type="EMBL" id="ML978130">
    <property type="protein sequence ID" value="KAF2096300.1"/>
    <property type="molecule type" value="Genomic_DNA"/>
</dbReference>
<comment type="similarity">
    <text evidence="4">Belongs to the glycosyl hydrolase 3 family.</text>
</comment>
<protein>
    <recommendedName>
        <fullName evidence="5">beta-glucosidase</fullName>
        <ecNumber evidence="5">3.2.1.21</ecNumber>
    </recommendedName>
</protein>
<dbReference type="GO" id="GO:0030245">
    <property type="term" value="P:cellulose catabolic process"/>
    <property type="evidence" value="ECO:0007669"/>
    <property type="project" value="UniProtKB-KW"/>
</dbReference>
<gene>
    <name evidence="16" type="ORF">NA57DRAFT_43904</name>
</gene>
<dbReference type="InterPro" id="IPR036881">
    <property type="entry name" value="Glyco_hydro_3_C_sf"/>
</dbReference>
<dbReference type="FunFam" id="3.20.20.300:FF:000002">
    <property type="entry name" value="Probable beta-glucosidase"/>
    <property type="match status" value="1"/>
</dbReference>
<evidence type="ECO:0000259" key="15">
    <source>
        <dbReference type="SMART" id="SM01217"/>
    </source>
</evidence>
<dbReference type="InterPro" id="IPR002772">
    <property type="entry name" value="Glyco_hydro_3_C"/>
</dbReference>
<name>A0A9P4IBN1_9PEZI</name>
<evidence type="ECO:0000256" key="14">
    <source>
        <dbReference type="SAM" id="SignalP"/>
    </source>
</evidence>
<dbReference type="Gene3D" id="3.40.50.1700">
    <property type="entry name" value="Glycoside hydrolase family 3 C-terminal domain"/>
    <property type="match status" value="1"/>
</dbReference>
<evidence type="ECO:0000256" key="12">
    <source>
        <dbReference type="ARBA" id="ARBA00023295"/>
    </source>
</evidence>
<dbReference type="Proteomes" id="UP000799772">
    <property type="component" value="Unassembled WGS sequence"/>
</dbReference>
<dbReference type="SUPFAM" id="SSF52279">
    <property type="entry name" value="Beta-D-glucan exohydrolase, C-terminal domain"/>
    <property type="match status" value="1"/>
</dbReference>
<dbReference type="InterPro" id="IPR050288">
    <property type="entry name" value="Cellulose_deg_GH3"/>
</dbReference>
<dbReference type="GO" id="GO:0008422">
    <property type="term" value="F:beta-glucosidase activity"/>
    <property type="evidence" value="ECO:0007669"/>
    <property type="project" value="UniProtKB-EC"/>
</dbReference>
<evidence type="ECO:0000256" key="5">
    <source>
        <dbReference type="ARBA" id="ARBA00012744"/>
    </source>
</evidence>
<keyword evidence="6" id="KW-0964">Secreted</keyword>
<dbReference type="Pfam" id="PF14310">
    <property type="entry name" value="Fn3-like"/>
    <property type="match status" value="1"/>
</dbReference>
<accession>A0A9P4IBN1</accession>
<evidence type="ECO:0000313" key="16">
    <source>
        <dbReference type="EMBL" id="KAF2096300.1"/>
    </source>
</evidence>
<dbReference type="InterPro" id="IPR036962">
    <property type="entry name" value="Glyco_hydro_3_N_sf"/>
</dbReference>
<keyword evidence="8" id="KW-0378">Hydrolase</keyword>
<dbReference type="Pfam" id="PF00933">
    <property type="entry name" value="Glyco_hydro_3"/>
    <property type="match status" value="1"/>
</dbReference>
<comment type="caution">
    <text evidence="16">The sequence shown here is derived from an EMBL/GenBank/DDBJ whole genome shotgun (WGS) entry which is preliminary data.</text>
</comment>
<keyword evidence="9" id="KW-0136">Cellulose degradation</keyword>
<feature type="domain" description="Fibronectin type III-like" evidence="15">
    <location>
        <begin position="654"/>
        <end position="724"/>
    </location>
</feature>
<evidence type="ECO:0000256" key="7">
    <source>
        <dbReference type="ARBA" id="ARBA00022729"/>
    </source>
</evidence>
<keyword evidence="13" id="KW-0624">Polysaccharide degradation</keyword>
<dbReference type="AlphaFoldDB" id="A0A9P4IBN1"/>
<evidence type="ECO:0000256" key="9">
    <source>
        <dbReference type="ARBA" id="ARBA00023001"/>
    </source>
</evidence>
<evidence type="ECO:0000256" key="1">
    <source>
        <dbReference type="ARBA" id="ARBA00000448"/>
    </source>
</evidence>
<feature type="chain" id="PRO_5040217659" description="beta-glucosidase" evidence="14">
    <location>
        <begin position="18"/>
        <end position="736"/>
    </location>
</feature>
<dbReference type="Gene3D" id="3.20.20.300">
    <property type="entry name" value="Glycoside hydrolase, family 3, N-terminal domain"/>
    <property type="match status" value="1"/>
</dbReference>
<dbReference type="PRINTS" id="PR00133">
    <property type="entry name" value="GLHYDRLASE3"/>
</dbReference>
<dbReference type="InterPro" id="IPR026891">
    <property type="entry name" value="Fn3-like"/>
</dbReference>
<dbReference type="PANTHER" id="PTHR42715:SF28">
    <property type="entry name" value="BETA-GLUCOSIDASE L-RELATED"/>
    <property type="match status" value="1"/>
</dbReference>
<evidence type="ECO:0000256" key="6">
    <source>
        <dbReference type="ARBA" id="ARBA00022525"/>
    </source>
</evidence>
<dbReference type="InterPro" id="IPR017853">
    <property type="entry name" value="GH"/>
</dbReference>
<evidence type="ECO:0000313" key="17">
    <source>
        <dbReference type="Proteomes" id="UP000799772"/>
    </source>
</evidence>